<feature type="transmembrane region" description="Helical" evidence="5">
    <location>
        <begin position="115"/>
        <end position="135"/>
    </location>
</feature>
<feature type="transmembrane region" description="Helical" evidence="5">
    <location>
        <begin position="384"/>
        <end position="408"/>
    </location>
</feature>
<dbReference type="AlphaFoldDB" id="A0A7S1Q754"/>
<name>A0A7S1Q754_ALECA</name>
<dbReference type="Gene3D" id="1.20.1250.20">
    <property type="entry name" value="MFS general substrate transporter like domains"/>
    <property type="match status" value="1"/>
</dbReference>
<feature type="transmembrane region" description="Helical" evidence="5">
    <location>
        <begin position="25"/>
        <end position="46"/>
    </location>
</feature>
<proteinExistence type="predicted"/>
<protein>
    <recommendedName>
        <fullName evidence="7">Major facilitator superfamily (MFS) profile domain-containing protein</fullName>
    </recommendedName>
</protein>
<dbReference type="Pfam" id="PF07690">
    <property type="entry name" value="MFS_1"/>
    <property type="match status" value="1"/>
</dbReference>
<evidence type="ECO:0000256" key="1">
    <source>
        <dbReference type="ARBA" id="ARBA00004141"/>
    </source>
</evidence>
<dbReference type="InterPro" id="IPR011701">
    <property type="entry name" value="MFS"/>
</dbReference>
<feature type="transmembrane region" description="Helical" evidence="5">
    <location>
        <begin position="205"/>
        <end position="227"/>
    </location>
</feature>
<evidence type="ECO:0000256" key="4">
    <source>
        <dbReference type="ARBA" id="ARBA00023136"/>
    </source>
</evidence>
<evidence type="ECO:0008006" key="7">
    <source>
        <dbReference type="Google" id="ProtNLM"/>
    </source>
</evidence>
<evidence type="ECO:0000256" key="2">
    <source>
        <dbReference type="ARBA" id="ARBA00022692"/>
    </source>
</evidence>
<evidence type="ECO:0000256" key="5">
    <source>
        <dbReference type="SAM" id="Phobius"/>
    </source>
</evidence>
<organism evidence="6">
    <name type="scientific">Alexandrium catenella</name>
    <name type="common">Red tide dinoflagellate</name>
    <name type="synonym">Gonyaulax catenella</name>
    <dbReference type="NCBI Taxonomy" id="2925"/>
    <lineage>
        <taxon>Eukaryota</taxon>
        <taxon>Sar</taxon>
        <taxon>Alveolata</taxon>
        <taxon>Dinophyceae</taxon>
        <taxon>Gonyaulacales</taxon>
        <taxon>Pyrocystaceae</taxon>
        <taxon>Alexandrium</taxon>
    </lineage>
</organism>
<dbReference type="PANTHER" id="PTHR23507">
    <property type="entry name" value="ZGC:174356"/>
    <property type="match status" value="1"/>
</dbReference>
<feature type="transmembrane region" description="Helical" evidence="5">
    <location>
        <begin position="351"/>
        <end position="372"/>
    </location>
</feature>
<feature type="transmembrane region" description="Helical" evidence="5">
    <location>
        <begin position="141"/>
        <end position="167"/>
    </location>
</feature>
<dbReference type="GO" id="GO:0022857">
    <property type="term" value="F:transmembrane transporter activity"/>
    <property type="evidence" value="ECO:0007669"/>
    <property type="project" value="InterPro"/>
</dbReference>
<feature type="transmembrane region" description="Helical" evidence="5">
    <location>
        <begin position="262"/>
        <end position="281"/>
    </location>
</feature>
<comment type="subcellular location">
    <subcellularLocation>
        <location evidence="1">Membrane</location>
        <topology evidence="1">Multi-pass membrane protein</topology>
    </subcellularLocation>
</comment>
<dbReference type="SUPFAM" id="SSF103473">
    <property type="entry name" value="MFS general substrate transporter"/>
    <property type="match status" value="1"/>
</dbReference>
<dbReference type="PANTHER" id="PTHR23507:SF1">
    <property type="entry name" value="FI18259P1-RELATED"/>
    <property type="match status" value="1"/>
</dbReference>
<feature type="transmembrane region" description="Helical" evidence="5">
    <location>
        <begin position="428"/>
        <end position="445"/>
    </location>
</feature>
<dbReference type="GO" id="GO:0016020">
    <property type="term" value="C:membrane"/>
    <property type="evidence" value="ECO:0007669"/>
    <property type="project" value="UniProtKB-SubCell"/>
</dbReference>
<feature type="transmembrane region" description="Helical" evidence="5">
    <location>
        <begin position="83"/>
        <end position="103"/>
    </location>
</feature>
<evidence type="ECO:0000313" key="6">
    <source>
        <dbReference type="EMBL" id="CAD9120595.1"/>
    </source>
</evidence>
<feature type="transmembrane region" description="Helical" evidence="5">
    <location>
        <begin position="301"/>
        <end position="318"/>
    </location>
</feature>
<keyword evidence="4 5" id="KW-0472">Membrane</keyword>
<keyword evidence="3 5" id="KW-1133">Transmembrane helix</keyword>
<reference evidence="6" key="1">
    <citation type="submission" date="2021-01" db="EMBL/GenBank/DDBJ databases">
        <authorList>
            <person name="Corre E."/>
            <person name="Pelletier E."/>
            <person name="Niang G."/>
            <person name="Scheremetjew M."/>
            <person name="Finn R."/>
            <person name="Kale V."/>
            <person name="Holt S."/>
            <person name="Cochrane G."/>
            <person name="Meng A."/>
            <person name="Brown T."/>
            <person name="Cohen L."/>
        </authorList>
    </citation>
    <scope>NUCLEOTIDE SEQUENCE</scope>
    <source>
        <strain evidence="6">OF101</strain>
    </source>
</reference>
<feature type="transmembrane region" description="Helical" evidence="5">
    <location>
        <begin position="179"/>
        <end position="199"/>
    </location>
</feature>
<accession>A0A7S1Q754</accession>
<sequence>MAQLLQGEAQSLPSTWQILLSLGHLIPYVCFTAVANGVLGPIFPYIGLNWFSQRYTDMKPEDIHCEQNMELPYCRMAIFDTTHLMMVMSIACPIVQFLMLPVVGVLSDAIGRWKLVLVYHVVSTSVFLLILLVVFNNISLYWYYAFLPFTLNPLTGLSWGTVVYYAMVTDRVEHPAARSVGLGLLEASMAVFMLLGNVLGSFLTVRAALCTALGSALAGFVYMLLLLPETLPPEKRAREWAFRSLLPGVELPILWRTHALKLLTVIIACSGFLDAGFARVWPVYMQYTMNWTSRHSYLSSLLGNLSAIVALGVLFRALAQRMGDVGMLVLGRLLGIVAAVVVMMATQPWQVLTVTLFTTGPTAFALPAIAGLKSAIVGPEDQGAMQGALSTVFNVASSLGLLTFSALFDATNRPLAQRPGAGRARANQAVIWLGIVLAWPVLVMISRIPSALQSDGVHHKKPDLLEEAEDDRTQAAQQGKIGAAVDTYGSVA</sequence>
<evidence type="ECO:0000256" key="3">
    <source>
        <dbReference type="ARBA" id="ARBA00022989"/>
    </source>
</evidence>
<dbReference type="EMBL" id="HBGE01028393">
    <property type="protein sequence ID" value="CAD9120595.1"/>
    <property type="molecule type" value="Transcribed_RNA"/>
</dbReference>
<feature type="transmembrane region" description="Helical" evidence="5">
    <location>
        <begin position="325"/>
        <end position="345"/>
    </location>
</feature>
<keyword evidence="2 5" id="KW-0812">Transmembrane</keyword>
<dbReference type="InterPro" id="IPR036259">
    <property type="entry name" value="MFS_trans_sf"/>
</dbReference>
<gene>
    <name evidence="6" type="ORF">ACAT0790_LOCUS17058</name>
</gene>